<dbReference type="InterPro" id="IPR000055">
    <property type="entry name" value="Restrct_endonuc_typeI_TRD"/>
</dbReference>
<dbReference type="RefSeq" id="WP_081039543.1">
    <property type="nucleotide sequence ID" value="NZ_JGDS01000041.1"/>
</dbReference>
<feature type="domain" description="Type I restriction modification DNA specificity" evidence="4">
    <location>
        <begin position="202"/>
        <end position="381"/>
    </location>
</feature>
<name>A0A016AS83_BACFG</name>
<dbReference type="Proteomes" id="UP000020938">
    <property type="component" value="Unassembled WGS sequence"/>
</dbReference>
<dbReference type="AlphaFoldDB" id="A0A016AS83"/>
<evidence type="ECO:0000256" key="2">
    <source>
        <dbReference type="ARBA" id="ARBA00022747"/>
    </source>
</evidence>
<keyword evidence="3" id="KW-0238">DNA-binding</keyword>
<dbReference type="PANTHER" id="PTHR30408:SF12">
    <property type="entry name" value="TYPE I RESTRICTION ENZYME MJAVIII SPECIFICITY SUBUNIT"/>
    <property type="match status" value="1"/>
</dbReference>
<dbReference type="EMBL" id="JGDS01000041">
    <property type="protein sequence ID" value="EXZ74330.1"/>
    <property type="molecule type" value="Genomic_DNA"/>
</dbReference>
<evidence type="ECO:0000313" key="5">
    <source>
        <dbReference type="EMBL" id="EXZ74330.1"/>
    </source>
</evidence>
<sequence length="396" mass="45520">MRVDKSKWDISYFKDIAVILNGYAFKSDKYCSDGIRIIRITNVQDGFIEDNGPKFYPYSTENGLQKYMLRENDLLISLTGNVGRVGILNDSFLPAALNQRVGCIRPKNKVNTKFIYYQLRKNSFKEDCINSSKGVAQLNMSTEWLKDYKLFVPPLVEQQEIVAELDAVQAMIDGYKAQIADLDDLAQSIFLDMFGDPTINSKGWEILKIGEICEVTSSKRIYQSEQTKSGIPFYKISDFPNLIEYGYSDTEIFISQAKYEELKSQKLVPNENDLLITSRGTLGLCYIVKDGDRFYFQDGMITWLRNLKPTVLSAFLGFMFQSSLFKNQIEKAQNGSTIAYLSISMIRKFDMIVPPIKLQQHFATQVEVIEQQKELLRQQLADAETLMAERMQYYFS</sequence>
<gene>
    <name evidence="5" type="ORF">M123_1250</name>
</gene>
<comment type="caution">
    <text evidence="5">The sequence shown here is derived from an EMBL/GenBank/DDBJ whole genome shotgun (WGS) entry which is preliminary data.</text>
</comment>
<evidence type="ECO:0000256" key="1">
    <source>
        <dbReference type="ARBA" id="ARBA00010923"/>
    </source>
</evidence>
<dbReference type="GO" id="GO:0009307">
    <property type="term" value="P:DNA restriction-modification system"/>
    <property type="evidence" value="ECO:0007669"/>
    <property type="project" value="UniProtKB-KW"/>
</dbReference>
<comment type="similarity">
    <text evidence="1">Belongs to the type-I restriction system S methylase family.</text>
</comment>
<dbReference type="Gene3D" id="3.90.220.20">
    <property type="entry name" value="DNA methylase specificity domains"/>
    <property type="match status" value="2"/>
</dbReference>
<feature type="domain" description="Type I restriction modification DNA specificity" evidence="4">
    <location>
        <begin position="6"/>
        <end position="173"/>
    </location>
</feature>
<dbReference type="InterPro" id="IPR044946">
    <property type="entry name" value="Restrct_endonuc_typeI_TRD_sf"/>
</dbReference>
<dbReference type="InterPro" id="IPR052021">
    <property type="entry name" value="Type-I_RS_S_subunit"/>
</dbReference>
<keyword evidence="2" id="KW-0680">Restriction system</keyword>
<dbReference type="Pfam" id="PF01420">
    <property type="entry name" value="Methylase_S"/>
    <property type="match status" value="2"/>
</dbReference>
<evidence type="ECO:0000259" key="4">
    <source>
        <dbReference type="Pfam" id="PF01420"/>
    </source>
</evidence>
<accession>A0A016AS83</accession>
<proteinExistence type="inferred from homology"/>
<dbReference type="CDD" id="cd17278">
    <property type="entry name" value="RMtype1_S_LdeBORF1052P-TRD2-CR2"/>
    <property type="match status" value="1"/>
</dbReference>
<dbReference type="PATRIC" id="fig|1339314.3.peg.1473"/>
<organism evidence="5 6">
    <name type="scientific">Bacteroides fragilis str. 3976T8</name>
    <dbReference type="NCBI Taxonomy" id="1339314"/>
    <lineage>
        <taxon>Bacteria</taxon>
        <taxon>Pseudomonadati</taxon>
        <taxon>Bacteroidota</taxon>
        <taxon>Bacteroidia</taxon>
        <taxon>Bacteroidales</taxon>
        <taxon>Bacteroidaceae</taxon>
        <taxon>Bacteroides</taxon>
    </lineage>
</organism>
<dbReference type="GO" id="GO:0003677">
    <property type="term" value="F:DNA binding"/>
    <property type="evidence" value="ECO:0007669"/>
    <property type="project" value="UniProtKB-KW"/>
</dbReference>
<dbReference type="PANTHER" id="PTHR30408">
    <property type="entry name" value="TYPE-1 RESTRICTION ENZYME ECOKI SPECIFICITY PROTEIN"/>
    <property type="match status" value="1"/>
</dbReference>
<reference evidence="5 6" key="1">
    <citation type="submission" date="2014-02" db="EMBL/GenBank/DDBJ databases">
        <authorList>
            <person name="Sears C."/>
            <person name="Carroll K."/>
            <person name="Sack B.R."/>
            <person name="Qadri F."/>
            <person name="Myers L.L."/>
            <person name="Chung G.-T."/>
            <person name="Escheverria P."/>
            <person name="Fraser C.M."/>
            <person name="Sadzewicz L."/>
            <person name="Shefchek K.A."/>
            <person name="Tallon L."/>
            <person name="Das S.P."/>
            <person name="Daugherty S."/>
            <person name="Mongodin E.F."/>
        </authorList>
    </citation>
    <scope>NUCLEOTIDE SEQUENCE [LARGE SCALE GENOMIC DNA]</scope>
    <source>
        <strain evidence="5 6">3976T8</strain>
    </source>
</reference>
<evidence type="ECO:0000256" key="3">
    <source>
        <dbReference type="ARBA" id="ARBA00023125"/>
    </source>
</evidence>
<dbReference type="SUPFAM" id="SSF116734">
    <property type="entry name" value="DNA methylase specificity domain"/>
    <property type="match status" value="2"/>
</dbReference>
<protein>
    <submittedName>
        <fullName evidence="5">Type I restriction modification DNA specificity domain protein</fullName>
    </submittedName>
</protein>
<evidence type="ECO:0000313" key="6">
    <source>
        <dbReference type="Proteomes" id="UP000020938"/>
    </source>
</evidence>